<keyword evidence="3" id="KW-1185">Reference proteome</keyword>
<dbReference type="OrthoDB" id="6006530at2"/>
<accession>A0A1J4QCU4</accession>
<gene>
    <name evidence="2" type="ORF">BFR47_06040</name>
</gene>
<dbReference type="AlphaFoldDB" id="A0A1J4QCU4"/>
<dbReference type="SMART" id="SM00530">
    <property type="entry name" value="HTH_XRE"/>
    <property type="match status" value="1"/>
</dbReference>
<organism evidence="2 3">
    <name type="scientific">Oceanisphaera psychrotolerans</name>
    <dbReference type="NCBI Taxonomy" id="1414654"/>
    <lineage>
        <taxon>Bacteria</taxon>
        <taxon>Pseudomonadati</taxon>
        <taxon>Pseudomonadota</taxon>
        <taxon>Gammaproteobacteria</taxon>
        <taxon>Aeromonadales</taxon>
        <taxon>Aeromonadaceae</taxon>
        <taxon>Oceanisphaera</taxon>
    </lineage>
</organism>
<feature type="domain" description="HTH cro/C1-type" evidence="1">
    <location>
        <begin position="9"/>
        <end position="67"/>
    </location>
</feature>
<comment type="caution">
    <text evidence="2">The sequence shown here is derived from an EMBL/GenBank/DDBJ whole genome shotgun (WGS) entry which is preliminary data.</text>
</comment>
<dbReference type="PROSITE" id="PS50943">
    <property type="entry name" value="HTH_CROC1"/>
    <property type="match status" value="1"/>
</dbReference>
<sequence>MENPLPRRLKAARCAARLTQMQLGQRLGMDENTASARMNQYEKGKHAPDYQTLWRIAEVLDVPVAYFYCDDDALAELICLLAKQPPTTRTELLVALDTNQTSR</sequence>
<dbReference type="CDD" id="cd00093">
    <property type="entry name" value="HTH_XRE"/>
    <property type="match status" value="1"/>
</dbReference>
<proteinExistence type="predicted"/>
<dbReference type="Pfam" id="PF01381">
    <property type="entry name" value="HTH_3"/>
    <property type="match status" value="1"/>
</dbReference>
<dbReference type="InterPro" id="IPR001387">
    <property type="entry name" value="Cro/C1-type_HTH"/>
</dbReference>
<dbReference type="Proteomes" id="UP000243073">
    <property type="component" value="Unassembled WGS sequence"/>
</dbReference>
<dbReference type="InterPro" id="IPR010982">
    <property type="entry name" value="Lambda_DNA-bd_dom_sf"/>
</dbReference>
<dbReference type="Gene3D" id="1.10.260.40">
    <property type="entry name" value="lambda repressor-like DNA-binding domains"/>
    <property type="match status" value="1"/>
</dbReference>
<reference evidence="2 3" key="1">
    <citation type="submission" date="2016-07" db="EMBL/GenBank/DDBJ databases">
        <title>Draft Genome Sequence of Oceanisphaera psychrotolerans, isolated from coastal sediment samples.</title>
        <authorList>
            <person name="Zhuo S."/>
            <person name="Ruan Z."/>
        </authorList>
    </citation>
    <scope>NUCLEOTIDE SEQUENCE [LARGE SCALE GENOMIC DNA]</scope>
    <source>
        <strain evidence="2 3">LAM-WHM-ZC</strain>
    </source>
</reference>
<dbReference type="SUPFAM" id="SSF47413">
    <property type="entry name" value="lambda repressor-like DNA-binding domains"/>
    <property type="match status" value="1"/>
</dbReference>
<name>A0A1J4QCU4_9GAMM</name>
<evidence type="ECO:0000313" key="2">
    <source>
        <dbReference type="EMBL" id="OIN04460.1"/>
    </source>
</evidence>
<evidence type="ECO:0000259" key="1">
    <source>
        <dbReference type="PROSITE" id="PS50943"/>
    </source>
</evidence>
<dbReference type="EMBL" id="MDKE01000068">
    <property type="protein sequence ID" value="OIN04460.1"/>
    <property type="molecule type" value="Genomic_DNA"/>
</dbReference>
<protein>
    <submittedName>
        <fullName evidence="2">Transcriptional regulator</fullName>
    </submittedName>
</protein>
<dbReference type="STRING" id="1414654.BFR47_06040"/>
<dbReference type="GO" id="GO:0003677">
    <property type="term" value="F:DNA binding"/>
    <property type="evidence" value="ECO:0007669"/>
    <property type="project" value="InterPro"/>
</dbReference>
<evidence type="ECO:0000313" key="3">
    <source>
        <dbReference type="Proteomes" id="UP000243073"/>
    </source>
</evidence>